<dbReference type="EC" id="5.3.3.1" evidence="11"/>
<dbReference type="Pfam" id="PF05199">
    <property type="entry name" value="GMC_oxred_C"/>
    <property type="match status" value="1"/>
</dbReference>
<evidence type="ECO:0000259" key="16">
    <source>
        <dbReference type="Pfam" id="PF00732"/>
    </source>
</evidence>
<evidence type="ECO:0000256" key="9">
    <source>
        <dbReference type="ARBA" id="ARBA00023221"/>
    </source>
</evidence>
<evidence type="ECO:0000259" key="17">
    <source>
        <dbReference type="Pfam" id="PF01494"/>
    </source>
</evidence>
<dbReference type="Pfam" id="PF01494">
    <property type="entry name" value="FAD_binding_3"/>
    <property type="match status" value="1"/>
</dbReference>
<keyword evidence="3" id="KW-0153">Cholesterol metabolism</keyword>
<name>A0ABW8AR39_9ACTN</name>
<feature type="domain" description="Glucose-methanol-choline oxidoreductase N-terminal" evidence="16">
    <location>
        <begin position="129"/>
        <end position="323"/>
    </location>
</feature>
<evidence type="ECO:0000256" key="5">
    <source>
        <dbReference type="ARBA" id="ARBA00022827"/>
    </source>
</evidence>
<keyword evidence="10" id="KW-0413">Isomerase</keyword>
<comment type="cofactor">
    <cofactor evidence="1">
        <name>FAD</name>
        <dbReference type="ChEBI" id="CHEBI:57692"/>
    </cofactor>
</comment>
<dbReference type="InterPro" id="IPR006311">
    <property type="entry name" value="TAT_signal"/>
</dbReference>
<dbReference type="SUPFAM" id="SSF54373">
    <property type="entry name" value="FAD-linked reductases, C-terminal domain"/>
    <property type="match status" value="1"/>
</dbReference>
<dbReference type="SUPFAM" id="SSF51905">
    <property type="entry name" value="FAD/NAD(P)-binding domain"/>
    <property type="match status" value="1"/>
</dbReference>
<evidence type="ECO:0000256" key="11">
    <source>
        <dbReference type="ARBA" id="ARBA00038856"/>
    </source>
</evidence>
<dbReference type="EC" id="1.1.3.6" evidence="13"/>
<dbReference type="PROSITE" id="PS51318">
    <property type="entry name" value="TAT"/>
    <property type="match status" value="1"/>
</dbReference>
<evidence type="ECO:0000256" key="4">
    <source>
        <dbReference type="ARBA" id="ARBA00022630"/>
    </source>
</evidence>
<dbReference type="InterPro" id="IPR007867">
    <property type="entry name" value="GMC_OxRtase_C"/>
</dbReference>
<dbReference type="PANTHER" id="PTHR47470">
    <property type="entry name" value="CHOLESTEROL OXIDASE"/>
    <property type="match status" value="1"/>
</dbReference>
<dbReference type="InterPro" id="IPR052542">
    <property type="entry name" value="Cholesterol_Oxidase"/>
</dbReference>
<evidence type="ECO:0000256" key="3">
    <source>
        <dbReference type="ARBA" id="ARBA00022548"/>
    </source>
</evidence>
<protein>
    <recommendedName>
        <fullName evidence="14">Cholesterol oxidase</fullName>
        <ecNumber evidence="13">1.1.3.6</ecNumber>
        <ecNumber evidence="11">5.3.3.1</ecNumber>
    </recommendedName>
    <alternativeName>
        <fullName evidence="15">Cholesterol isomerase</fullName>
    </alternativeName>
</protein>
<dbReference type="InterPro" id="IPR002938">
    <property type="entry name" value="FAD-bd"/>
</dbReference>
<evidence type="ECO:0000256" key="2">
    <source>
        <dbReference type="ARBA" id="ARBA00010790"/>
    </source>
</evidence>
<keyword evidence="8" id="KW-1207">Sterol metabolism</keyword>
<evidence type="ECO:0000256" key="14">
    <source>
        <dbReference type="ARBA" id="ARBA00049744"/>
    </source>
</evidence>
<feature type="domain" description="Glucose-methanol-choline oxidoreductase C-terminal" evidence="18">
    <location>
        <begin position="504"/>
        <end position="554"/>
    </location>
</feature>
<comment type="caution">
    <text evidence="19">The sequence shown here is derived from an EMBL/GenBank/DDBJ whole genome shotgun (WGS) entry which is preliminary data.</text>
</comment>
<proteinExistence type="inferred from homology"/>
<keyword evidence="20" id="KW-1185">Reference proteome</keyword>
<comment type="pathway">
    <text evidence="12">Steroid metabolism; cholesterol degradation.</text>
</comment>
<evidence type="ECO:0000256" key="6">
    <source>
        <dbReference type="ARBA" id="ARBA00023002"/>
    </source>
</evidence>
<dbReference type="Gene3D" id="3.50.50.60">
    <property type="entry name" value="FAD/NAD(P)-binding domain"/>
    <property type="match status" value="2"/>
</dbReference>
<keyword evidence="7" id="KW-0443">Lipid metabolism</keyword>
<keyword evidence="5" id="KW-0274">FAD</keyword>
<keyword evidence="4" id="KW-0285">Flavoprotein</keyword>
<evidence type="ECO:0000256" key="13">
    <source>
        <dbReference type="ARBA" id="ARBA00049723"/>
    </source>
</evidence>
<keyword evidence="6" id="KW-0560">Oxidoreductase</keyword>
<evidence type="ECO:0000256" key="8">
    <source>
        <dbReference type="ARBA" id="ARBA00023166"/>
    </source>
</evidence>
<sequence length="571" mass="59794">MPEVSRRTALAGLGLGAAEVAARAGLARPSGSARRGPSHREVTTRALVIGSGVGGAITAFRLSQAGVQTLVLERGRRWAVTPRGNTFASTERLDGRALYLEPRAGRHGRMKGRTNLGVVEIVPGDGLPVVRGAGVGGGTLVYAGATIRPGEAVFRRILPTVGWESMDAEYYPRAARRLRATPLPQDLLNHPHWTGVREFLAMGRAAGLRTELVRQTVDWDVVRQELAGTRVPALSAGQYLLGVNSGARNSVDRTYLADAERTGLVTVAPLHRVTGLTFDAARRRYRVAVERLDEHGAVAEYLTVTAGSVFCAAGSVGTAQLLVAARQTGALPELNEHVGRHWGGNGDAGWFYLNVPGAGGGRQGGGISAAVRDESDPAAPVTLEQAGVPVPLKTHAMPVLGMGFCAPAGEFRFHPATGAVRPTWPAAVEPTDAAGLRRMALTLRAGSHSTRPGPLAPLEGALARLAGDVGRLTDRLGLSPSQNGVLRALLGIPRGGVDATSVRFTGHPLGGAVLDAACDNHGRLRGYPGLYVMDAALIPASTGGVNPTWTIAALVERCLDTVLREDVGRLV</sequence>
<dbReference type="Gene3D" id="3.30.410.10">
    <property type="entry name" value="Cholesterol Oxidase, domain 2"/>
    <property type="match status" value="1"/>
</dbReference>
<dbReference type="Pfam" id="PF00732">
    <property type="entry name" value="GMC_oxred_N"/>
    <property type="match status" value="1"/>
</dbReference>
<dbReference type="Proteomes" id="UP001612915">
    <property type="component" value="Unassembled WGS sequence"/>
</dbReference>
<dbReference type="PANTHER" id="PTHR47470:SF1">
    <property type="entry name" value="FAD-DEPENDENT OXIDOREDUCTASE 2 FAD BINDING DOMAIN-CONTAINING PROTEIN"/>
    <property type="match status" value="1"/>
</dbReference>
<keyword evidence="9" id="KW-0753">Steroid metabolism</keyword>
<reference evidence="19 20" key="1">
    <citation type="submission" date="2024-10" db="EMBL/GenBank/DDBJ databases">
        <title>The Natural Products Discovery Center: Release of the First 8490 Sequenced Strains for Exploring Actinobacteria Biosynthetic Diversity.</title>
        <authorList>
            <person name="Kalkreuter E."/>
            <person name="Kautsar S.A."/>
            <person name="Yang D."/>
            <person name="Bader C.D."/>
            <person name="Teijaro C.N."/>
            <person name="Fluegel L."/>
            <person name="Davis C.M."/>
            <person name="Simpson J.R."/>
            <person name="Lauterbach L."/>
            <person name="Steele A.D."/>
            <person name="Gui C."/>
            <person name="Meng S."/>
            <person name="Li G."/>
            <person name="Viehrig K."/>
            <person name="Ye F."/>
            <person name="Su P."/>
            <person name="Kiefer A.F."/>
            <person name="Nichols A."/>
            <person name="Cepeda A.J."/>
            <person name="Yan W."/>
            <person name="Fan B."/>
            <person name="Jiang Y."/>
            <person name="Adhikari A."/>
            <person name="Zheng C.-J."/>
            <person name="Schuster L."/>
            <person name="Cowan T.M."/>
            <person name="Smanski M.J."/>
            <person name="Chevrette M.G."/>
            <person name="De Carvalho L.P.S."/>
            <person name="Shen B."/>
        </authorList>
    </citation>
    <scope>NUCLEOTIDE SEQUENCE [LARGE SCALE GENOMIC DNA]</scope>
    <source>
        <strain evidence="19 20">NPDC049639</strain>
    </source>
</reference>
<evidence type="ECO:0000259" key="18">
    <source>
        <dbReference type="Pfam" id="PF05199"/>
    </source>
</evidence>
<comment type="similarity">
    <text evidence="2">Belongs to the GMC oxidoreductase family.</text>
</comment>
<evidence type="ECO:0000313" key="19">
    <source>
        <dbReference type="EMBL" id="MFI7588822.1"/>
    </source>
</evidence>
<accession>A0ABW8AR39</accession>
<gene>
    <name evidence="19" type="ORF">ACIB24_17275</name>
</gene>
<evidence type="ECO:0000256" key="10">
    <source>
        <dbReference type="ARBA" id="ARBA00023235"/>
    </source>
</evidence>
<evidence type="ECO:0000256" key="1">
    <source>
        <dbReference type="ARBA" id="ARBA00001974"/>
    </source>
</evidence>
<dbReference type="InterPro" id="IPR036188">
    <property type="entry name" value="FAD/NAD-bd_sf"/>
</dbReference>
<evidence type="ECO:0000256" key="15">
    <source>
        <dbReference type="ARBA" id="ARBA00049778"/>
    </source>
</evidence>
<evidence type="ECO:0000313" key="20">
    <source>
        <dbReference type="Proteomes" id="UP001612915"/>
    </source>
</evidence>
<evidence type="ECO:0000256" key="7">
    <source>
        <dbReference type="ARBA" id="ARBA00023098"/>
    </source>
</evidence>
<feature type="domain" description="FAD-binding" evidence="17">
    <location>
        <begin position="44"/>
        <end position="88"/>
    </location>
</feature>
<evidence type="ECO:0000256" key="12">
    <source>
        <dbReference type="ARBA" id="ARBA00049645"/>
    </source>
</evidence>
<dbReference type="EMBL" id="JBITLV010000006">
    <property type="protein sequence ID" value="MFI7588822.1"/>
    <property type="molecule type" value="Genomic_DNA"/>
</dbReference>
<organism evidence="19 20">
    <name type="scientific">Spongisporangium articulatum</name>
    <dbReference type="NCBI Taxonomy" id="3362603"/>
    <lineage>
        <taxon>Bacteria</taxon>
        <taxon>Bacillati</taxon>
        <taxon>Actinomycetota</taxon>
        <taxon>Actinomycetes</taxon>
        <taxon>Kineosporiales</taxon>
        <taxon>Kineosporiaceae</taxon>
        <taxon>Spongisporangium</taxon>
    </lineage>
</organism>
<dbReference type="InterPro" id="IPR000172">
    <property type="entry name" value="GMC_OxRdtase_N"/>
</dbReference>
<dbReference type="RefSeq" id="WP_398282931.1">
    <property type="nucleotide sequence ID" value="NZ_JBITLV010000006.1"/>
</dbReference>